<dbReference type="SUPFAM" id="SSF48371">
    <property type="entry name" value="ARM repeat"/>
    <property type="match status" value="1"/>
</dbReference>
<evidence type="ECO:0000256" key="2">
    <source>
        <dbReference type="ARBA" id="ARBA00022738"/>
    </source>
</evidence>
<dbReference type="GO" id="GO:0030089">
    <property type="term" value="C:phycobilisome"/>
    <property type="evidence" value="ECO:0007669"/>
    <property type="project" value="UniProtKB-KW"/>
</dbReference>
<evidence type="ECO:0000256" key="1">
    <source>
        <dbReference type="ARBA" id="ARBA00022549"/>
    </source>
</evidence>
<accession>A0AAE4JW75</accession>
<dbReference type="InterPro" id="IPR011989">
    <property type="entry name" value="ARM-like"/>
</dbReference>
<name>A0AAE4JW75_9CYAN</name>
<dbReference type="PANTHER" id="PTHR12697:SF39">
    <property type="entry name" value="SLR1687 PROTEIN"/>
    <property type="match status" value="1"/>
</dbReference>
<dbReference type="EMBL" id="JAVMIP010000006">
    <property type="protein sequence ID" value="MDS3860771.1"/>
    <property type="molecule type" value="Genomic_DNA"/>
</dbReference>
<evidence type="ECO:0000313" key="4">
    <source>
        <dbReference type="Proteomes" id="UP001268256"/>
    </source>
</evidence>
<dbReference type="AlphaFoldDB" id="A0AAE4JW75"/>
<reference evidence="4" key="1">
    <citation type="submission" date="2023-07" db="EMBL/GenBank/DDBJ databases">
        <authorList>
            <person name="Luz R."/>
            <person name="Cordeiro R."/>
            <person name="Fonseca A."/>
            <person name="Goncalves V."/>
        </authorList>
    </citation>
    <scope>NUCLEOTIDE SEQUENCE [LARGE SCALE GENOMIC DNA]</scope>
    <source>
        <strain evidence="4">BACA0444</strain>
    </source>
</reference>
<dbReference type="NCBIfam" id="NF045915">
    <property type="entry name" value="PhycobilmeDegNblB"/>
    <property type="match status" value="1"/>
</dbReference>
<keyword evidence="1" id="KW-0042">Antenna complex</keyword>
<dbReference type="GO" id="GO:0016491">
    <property type="term" value="F:oxidoreductase activity"/>
    <property type="evidence" value="ECO:0007669"/>
    <property type="project" value="TreeGrafter"/>
</dbReference>
<dbReference type="SMART" id="SM00567">
    <property type="entry name" value="EZ_HEAT"/>
    <property type="match status" value="5"/>
</dbReference>
<dbReference type="Proteomes" id="UP001268256">
    <property type="component" value="Unassembled WGS sequence"/>
</dbReference>
<evidence type="ECO:0000313" key="3">
    <source>
        <dbReference type="EMBL" id="MDS3860771.1"/>
    </source>
</evidence>
<dbReference type="Gene3D" id="1.25.10.10">
    <property type="entry name" value="Leucine-rich Repeat Variant"/>
    <property type="match status" value="1"/>
</dbReference>
<dbReference type="PANTHER" id="PTHR12697">
    <property type="entry name" value="PBS LYASE HEAT-LIKE PROTEIN"/>
    <property type="match status" value="1"/>
</dbReference>
<comment type="caution">
    <text evidence="3">The sequence shown here is derived from an EMBL/GenBank/DDBJ whole genome shotgun (WGS) entry which is preliminary data.</text>
</comment>
<keyword evidence="2" id="KW-0605">Phycobilisome</keyword>
<organism evidence="3 4">
    <name type="scientific">Pseudocalidococcus azoricus BACA0444</name>
    <dbReference type="NCBI Taxonomy" id="2918990"/>
    <lineage>
        <taxon>Bacteria</taxon>
        <taxon>Bacillati</taxon>
        <taxon>Cyanobacteriota</taxon>
        <taxon>Cyanophyceae</taxon>
        <taxon>Acaryochloridales</taxon>
        <taxon>Thermosynechococcaceae</taxon>
        <taxon>Pseudocalidococcus</taxon>
        <taxon>Pseudocalidococcus azoricus</taxon>
    </lineage>
</organism>
<dbReference type="InterPro" id="IPR016024">
    <property type="entry name" value="ARM-type_fold"/>
</dbReference>
<dbReference type="InterPro" id="IPR004155">
    <property type="entry name" value="PBS_lyase_HEAT"/>
</dbReference>
<gene>
    <name evidence="3" type="ORF">RIF25_08080</name>
</gene>
<proteinExistence type="predicted"/>
<sequence>MTTAAAVQAALASQDLGDRLSGINQLRQLPPDVAFELIQPVIHDPNPRVRYAAVSQLSSLGNCNLDKAQALLCDRLHNDGEVDVKAAAADAIGALKLSEAFADLASVYSNTSEWLLQFSIVAALGELGNPAATPLLLAALDTDQELLKLAAIGSLGELGDRAILPVLASYIDYPDWQVRHRLAIALGQIGGAQADSLLHQLSQDSSSTVAETATTLLAMQSA</sequence>
<dbReference type="Pfam" id="PF13646">
    <property type="entry name" value="HEAT_2"/>
    <property type="match status" value="2"/>
</dbReference>
<dbReference type="RefSeq" id="WP_322878037.1">
    <property type="nucleotide sequence ID" value="NZ_JAVMIP010000006.1"/>
</dbReference>
<protein>
    <submittedName>
        <fullName evidence="3">HEAT repeat domain-containing protein</fullName>
    </submittedName>
</protein>
<keyword evidence="4" id="KW-1185">Reference proteome</keyword>